<keyword evidence="3" id="KW-1185">Reference proteome</keyword>
<organism evidence="2 3">
    <name type="scientific">Riccia fluitans</name>
    <dbReference type="NCBI Taxonomy" id="41844"/>
    <lineage>
        <taxon>Eukaryota</taxon>
        <taxon>Viridiplantae</taxon>
        <taxon>Streptophyta</taxon>
        <taxon>Embryophyta</taxon>
        <taxon>Marchantiophyta</taxon>
        <taxon>Marchantiopsida</taxon>
        <taxon>Marchantiidae</taxon>
        <taxon>Marchantiales</taxon>
        <taxon>Ricciaceae</taxon>
        <taxon>Riccia</taxon>
    </lineage>
</organism>
<gene>
    <name evidence="2" type="ORF">R1flu_003341</name>
</gene>
<comment type="caution">
    <text evidence="2">The sequence shown here is derived from an EMBL/GenBank/DDBJ whole genome shotgun (WGS) entry which is preliminary data.</text>
</comment>
<dbReference type="Proteomes" id="UP001605036">
    <property type="component" value="Unassembled WGS sequence"/>
</dbReference>
<dbReference type="AlphaFoldDB" id="A0ABD1Y8Q7"/>
<keyword evidence="1" id="KW-0472">Membrane</keyword>
<accession>A0ABD1Y8Q7</accession>
<keyword evidence="1" id="KW-0812">Transmembrane</keyword>
<evidence type="ECO:0000313" key="3">
    <source>
        <dbReference type="Proteomes" id="UP001605036"/>
    </source>
</evidence>
<evidence type="ECO:0000256" key="1">
    <source>
        <dbReference type="SAM" id="Phobius"/>
    </source>
</evidence>
<protein>
    <submittedName>
        <fullName evidence="2">Uncharacterized protein</fullName>
    </submittedName>
</protein>
<name>A0ABD1Y8Q7_9MARC</name>
<reference evidence="2 3" key="1">
    <citation type="submission" date="2024-09" db="EMBL/GenBank/DDBJ databases">
        <title>Chromosome-scale assembly of Riccia fluitans.</title>
        <authorList>
            <person name="Paukszto L."/>
            <person name="Sawicki J."/>
            <person name="Karawczyk K."/>
            <person name="Piernik-Szablinska J."/>
            <person name="Szczecinska M."/>
            <person name="Mazdziarz M."/>
        </authorList>
    </citation>
    <scope>NUCLEOTIDE SEQUENCE [LARGE SCALE GENOMIC DNA]</scope>
    <source>
        <strain evidence="2">Rf_01</strain>
        <tissue evidence="2">Aerial parts of the thallus</tissue>
    </source>
</reference>
<keyword evidence="1" id="KW-1133">Transmembrane helix</keyword>
<proteinExistence type="predicted"/>
<feature type="transmembrane region" description="Helical" evidence="1">
    <location>
        <begin position="20"/>
        <end position="45"/>
    </location>
</feature>
<dbReference type="EMBL" id="JBHFFA010000006">
    <property type="protein sequence ID" value="KAL2623136.1"/>
    <property type="molecule type" value="Genomic_DNA"/>
</dbReference>
<evidence type="ECO:0000313" key="2">
    <source>
        <dbReference type="EMBL" id="KAL2623136.1"/>
    </source>
</evidence>
<sequence length="292" mass="33166">MMEVSRPSWSNGLIKFCKFIGFLLIRLMLVAIIGSPVIILSEYYFPLIPEVKVIWLRSSWKMKSLHTETVSVFLREVGSHSEVLKDIDFSMSWTWQNNEEITSSMLHKIQINGDEIIANASDHTTITTITTITTPPISSTRVKLKLKATFGDGVSGHPDGVCRLDGTCLWLVGWLPADVQQNGSYWRFLPDSTFGIPESTSLTLTSSVHEFYDCNQLKFVGAQDAEGYYLQDQTRLFSPDDGLGYWEAKCTESSDLFWVVALQLFSFIVIFHLLDPFLPYTIEDLQKKIVRT</sequence>